<gene>
    <name evidence="4" type="primary">Aste57867_19224</name>
    <name evidence="3" type="synonym">Aste57867_15741</name>
    <name evidence="2" type="ORF">As57867_015685</name>
    <name evidence="1" type="ORF">As57867_019160</name>
    <name evidence="3" type="ORF">ASTE57867_15741</name>
    <name evidence="4" type="ORF">ASTE57867_19224</name>
</gene>
<evidence type="ECO:0000313" key="3">
    <source>
        <dbReference type="EMBL" id="VFT92530.1"/>
    </source>
</evidence>
<reference evidence="4 5" key="1">
    <citation type="submission" date="2019-03" db="EMBL/GenBank/DDBJ databases">
        <authorList>
            <person name="Gaulin E."/>
            <person name="Dumas B."/>
        </authorList>
    </citation>
    <scope>NUCLEOTIDE SEQUENCE [LARGE SCALE GENOMIC DNA]</scope>
    <source>
        <strain evidence="4">CBS 568.67</strain>
    </source>
</reference>
<evidence type="ECO:0000313" key="2">
    <source>
        <dbReference type="EMBL" id="KAF0693264.1"/>
    </source>
</evidence>
<protein>
    <submittedName>
        <fullName evidence="3">Aste57867_15741 protein</fullName>
    </submittedName>
    <submittedName>
        <fullName evidence="4">Aste57867_19224 protein</fullName>
    </submittedName>
</protein>
<evidence type="ECO:0000313" key="5">
    <source>
        <dbReference type="Proteomes" id="UP000332933"/>
    </source>
</evidence>
<evidence type="ECO:0000313" key="1">
    <source>
        <dbReference type="EMBL" id="KAF0689307.1"/>
    </source>
</evidence>
<name>A0A485LCC0_9STRA</name>
<evidence type="ECO:0000313" key="4">
    <source>
        <dbReference type="EMBL" id="VFT95945.1"/>
    </source>
</evidence>
<dbReference type="EMBL" id="VJMH01006471">
    <property type="protein sequence ID" value="KAF0689307.1"/>
    <property type="molecule type" value="Genomic_DNA"/>
</dbReference>
<keyword evidence="5" id="KW-1185">Reference proteome</keyword>
<dbReference type="EMBL" id="VJMH01005735">
    <property type="protein sequence ID" value="KAF0693264.1"/>
    <property type="molecule type" value="Genomic_DNA"/>
</dbReference>
<proteinExistence type="predicted"/>
<accession>A0A485LCC0</accession>
<sequence>MMACAGDADSAAVEVEMAAGITQAQYMKEYHKKKKDEKAMLLKSLLQLQQMKDDIMQQRKLAILSWADVAKALQDHRRLSETQRSILKKDVTRQKNLLREMFHWVAARAAIDANPNPCRSSWRNTSLLASPESRQLGKEWIMKQLFCNRERLFHEYNFPSLEDEIPADVQFDFTQDSYTAVFRRQYQTDMALEQVKAYVYKSLLALQCKISSYSDETPLLVEEIQDNIRQYAMVTSTDEYANVLVGEFAIPFGYVFAMQQIQSDDAIAAHNQRRQRNRMFLMEVQQKPGERLQARGLWLISQMFSHEHGAVSLGEDAKEWGFSLHGCPEYLEETRFPKLWEEEMARRRYFYSVSASF</sequence>
<dbReference type="EMBL" id="CAADRA010005756">
    <property type="protein sequence ID" value="VFT92530.1"/>
    <property type="molecule type" value="Genomic_DNA"/>
</dbReference>
<reference evidence="1" key="2">
    <citation type="submission" date="2019-06" db="EMBL/GenBank/DDBJ databases">
        <title>Genomics analysis of Aphanomyces spp. identifies a new class of oomycete effector associated with host adaptation.</title>
        <authorList>
            <person name="Gaulin E."/>
        </authorList>
    </citation>
    <scope>NUCLEOTIDE SEQUENCE</scope>
    <source>
        <strain evidence="1">CBS 578.67</strain>
    </source>
</reference>
<dbReference type="Proteomes" id="UP000332933">
    <property type="component" value="Unassembled WGS sequence"/>
</dbReference>
<organism evidence="4 5">
    <name type="scientific">Aphanomyces stellatus</name>
    <dbReference type="NCBI Taxonomy" id="120398"/>
    <lineage>
        <taxon>Eukaryota</taxon>
        <taxon>Sar</taxon>
        <taxon>Stramenopiles</taxon>
        <taxon>Oomycota</taxon>
        <taxon>Saprolegniomycetes</taxon>
        <taxon>Saprolegniales</taxon>
        <taxon>Verrucalvaceae</taxon>
        <taxon>Aphanomyces</taxon>
    </lineage>
</organism>
<dbReference type="AlphaFoldDB" id="A0A485LCC0"/>
<dbReference type="EMBL" id="CAADRA010006492">
    <property type="protein sequence ID" value="VFT95945.1"/>
    <property type="molecule type" value="Genomic_DNA"/>
</dbReference>